<sequence length="58" mass="6370">MSQKRELGGTLLAFVNQQKPFVGNVNGPSSPYLVKISHISVLTDRTAAYLANIVLKRQ</sequence>
<protein>
    <submittedName>
        <fullName evidence="1">Uncharacterized protein</fullName>
    </submittedName>
</protein>
<keyword evidence="2" id="KW-1185">Reference proteome</keyword>
<dbReference type="AlphaFoldDB" id="E0IAF5"/>
<evidence type="ECO:0000313" key="1">
    <source>
        <dbReference type="EMBL" id="EFM10732.1"/>
    </source>
</evidence>
<dbReference type="STRING" id="717606.PaecuDRAFT_2644"/>
<gene>
    <name evidence="1" type="ORF">PaecuDRAFT_2644</name>
</gene>
<evidence type="ECO:0000313" key="2">
    <source>
        <dbReference type="Proteomes" id="UP000005387"/>
    </source>
</evidence>
<dbReference type="Proteomes" id="UP000005387">
    <property type="component" value="Unassembled WGS sequence"/>
</dbReference>
<organism evidence="1 2">
    <name type="scientific">Paenibacillus curdlanolyticus YK9</name>
    <dbReference type="NCBI Taxonomy" id="717606"/>
    <lineage>
        <taxon>Bacteria</taxon>
        <taxon>Bacillati</taxon>
        <taxon>Bacillota</taxon>
        <taxon>Bacilli</taxon>
        <taxon>Bacillales</taxon>
        <taxon>Paenibacillaceae</taxon>
        <taxon>Paenibacillus</taxon>
    </lineage>
</organism>
<proteinExistence type="predicted"/>
<reference evidence="1 2" key="1">
    <citation type="submission" date="2010-07" db="EMBL/GenBank/DDBJ databases">
        <title>The draft genome of Paenibacillus curdlanolyticus YK9.</title>
        <authorList>
            <consortium name="US DOE Joint Genome Institute (JGI-PGF)"/>
            <person name="Lucas S."/>
            <person name="Copeland A."/>
            <person name="Lapidus A."/>
            <person name="Cheng J.-F."/>
            <person name="Bruce D."/>
            <person name="Goodwin L."/>
            <person name="Pitluck S."/>
            <person name="Land M.L."/>
            <person name="Hauser L."/>
            <person name="Chang Y.-J."/>
            <person name="Jeffries C."/>
            <person name="Anderson I.J."/>
            <person name="Johnson E."/>
            <person name="Loganathan U."/>
            <person name="Mulhopadhyay B."/>
            <person name="Kyrpides N."/>
            <person name="Woyke T.J."/>
        </authorList>
    </citation>
    <scope>NUCLEOTIDE SEQUENCE [LARGE SCALE GENOMIC DNA]</scope>
    <source>
        <strain evidence="1 2">YK9</strain>
    </source>
</reference>
<dbReference type="EMBL" id="AEDD01000006">
    <property type="protein sequence ID" value="EFM10732.1"/>
    <property type="molecule type" value="Genomic_DNA"/>
</dbReference>
<accession>E0IAF5</accession>
<name>E0IAF5_9BACL</name>